<feature type="domain" description="DUF8155" evidence="1">
    <location>
        <begin position="7"/>
        <end position="114"/>
    </location>
</feature>
<dbReference type="Pfam" id="PF26482">
    <property type="entry name" value="DUF8155"/>
    <property type="match status" value="1"/>
</dbReference>
<dbReference type="Proteomes" id="UP000423396">
    <property type="component" value="Chromosome"/>
</dbReference>
<organism evidence="2 3">
    <name type="scientific">Stygiolobus azoricus</name>
    <dbReference type="NCBI Taxonomy" id="41675"/>
    <lineage>
        <taxon>Archaea</taxon>
        <taxon>Thermoproteota</taxon>
        <taxon>Thermoprotei</taxon>
        <taxon>Sulfolobales</taxon>
        <taxon>Sulfolobaceae</taxon>
        <taxon>Stygiolobus</taxon>
    </lineage>
</organism>
<accession>A0A650CR17</accession>
<dbReference type="RefSeq" id="WP_156007729.1">
    <property type="nucleotide sequence ID" value="NZ_CP045483.1"/>
</dbReference>
<evidence type="ECO:0000313" key="2">
    <source>
        <dbReference type="EMBL" id="QGR20279.1"/>
    </source>
</evidence>
<dbReference type="KEGG" id="sazo:D1868_09960"/>
<protein>
    <recommendedName>
        <fullName evidence="1">DUF8155 domain-containing protein</fullName>
    </recommendedName>
</protein>
<dbReference type="Gene3D" id="2.70.70.10">
    <property type="entry name" value="Glucose Permease (Domain IIA)"/>
    <property type="match status" value="1"/>
</dbReference>
<sequence>MYIKRGSLISFFSSGFPSHVRGKAIDLSSPDQRTFFSPFNGKLLRVEKFFIGRPNKYVKSNYDYMLTFSIEDKKIKVLHVEPIINEGEEVKEGQEIGYFINSPYTGGDFLHAHIEGLTFKFRKVSDYKESRCGKVVLITENYFDVEVEDYASAGNLHGVGCCGGLLNTSYPYACYGGIIGGFNGQLSFFDINLGRPVNFRKRNVVLFEGKRGLIKTWEQKASFKILANQPVCGKAFFEAVLSYGGKPRIRFFRKYNGDLGDKIDLGEIIRYYMG</sequence>
<dbReference type="GeneID" id="42799397"/>
<dbReference type="InterPro" id="IPR011055">
    <property type="entry name" value="Dup_hybrid_motif"/>
</dbReference>
<proteinExistence type="predicted"/>
<name>A0A650CR17_9CREN</name>
<dbReference type="OrthoDB" id="36515at2157"/>
<gene>
    <name evidence="2" type="ORF">D1868_09960</name>
</gene>
<reference evidence="2 3" key="1">
    <citation type="submission" date="2019-10" db="EMBL/GenBank/DDBJ databases">
        <title>Genome Sequences from Six Type Strain Members of the Archaeal Family Sulfolobaceae: Acidianus ambivalens, Acidianus infernus, Metallosphaera prunae, Stygiolobus azoricus, Sulfolobus metallicus, and Sulfurisphaera ohwakuensis.</title>
        <authorList>
            <person name="Counts J.A."/>
            <person name="Kelly R.M."/>
        </authorList>
    </citation>
    <scope>NUCLEOTIDE SEQUENCE [LARGE SCALE GENOMIC DNA]</scope>
    <source>
        <strain evidence="2 3">FC6</strain>
    </source>
</reference>
<dbReference type="AlphaFoldDB" id="A0A650CR17"/>
<keyword evidence="3" id="KW-1185">Reference proteome</keyword>
<dbReference type="InterPro" id="IPR058468">
    <property type="entry name" value="DUF8155_N"/>
</dbReference>
<dbReference type="EMBL" id="CP045483">
    <property type="protein sequence ID" value="QGR20279.1"/>
    <property type="molecule type" value="Genomic_DNA"/>
</dbReference>
<evidence type="ECO:0000313" key="3">
    <source>
        <dbReference type="Proteomes" id="UP000423396"/>
    </source>
</evidence>
<evidence type="ECO:0000259" key="1">
    <source>
        <dbReference type="Pfam" id="PF26482"/>
    </source>
</evidence>